<proteinExistence type="predicted"/>
<dbReference type="EMBL" id="FP236830">
    <property type="protein sequence ID" value="CAX53459.1"/>
    <property type="molecule type" value="Genomic_DNA"/>
</dbReference>
<dbReference type="HOGENOM" id="CLU_055770_0_0_6"/>
<dbReference type="InterPro" id="IPR009553">
    <property type="entry name" value="DUF1173"/>
</dbReference>
<keyword evidence="1" id="KW-0614">Plasmid</keyword>
<dbReference type="Proteomes" id="UP000008793">
    <property type="component" value="Plasmid pEB170"/>
</dbReference>
<dbReference type="AlphaFoldDB" id="D8MJL1"/>
<protein>
    <recommendedName>
        <fullName evidence="3">DUF1173 domain-containing protein</fullName>
    </recommendedName>
</protein>
<dbReference type="GeneID" id="90509830"/>
<evidence type="ECO:0008006" key="3">
    <source>
        <dbReference type="Google" id="ProtNLM"/>
    </source>
</evidence>
<gene>
    <name evidence="1" type="ordered locus">EbC_pEb17200060</name>
</gene>
<accession>D8MJL1</accession>
<keyword evidence="2" id="KW-1185">Reference proteome</keyword>
<evidence type="ECO:0000313" key="1">
    <source>
        <dbReference type="EMBL" id="CAX53459.1"/>
    </source>
</evidence>
<dbReference type="RefSeq" id="WP_013199826.1">
    <property type="nucleotide sequence ID" value="NC_014305.1"/>
</dbReference>
<sequence>MKKRYSITFLQDGISRAFTPEEQVRESGSRWQDLLKDLHGDAWGKCGCPGSGLKALTIRHTTSTGYYSPVKKPLTGAEHAPDCVFHSVINDFSKAVYGGTVIRENDDGTVNVVLAVGLRQREPSAKSDAPVRPPRPALIAGGGQPDMKLAGLLHLLWDMSSLNRWYPWFAGKRFTGSVHGWLRAQSDNILVRGTRLSDVLLAGAVKDSEQALANRETVKSVIREHQRPVIITRLRKWRKEDASFNTGALPVRDFWGLPEMLISRGRFNRLAVHYPRAFAAWQRGDDVVAIVLAETPAWDVASRNYRTRVLRIALMAVSKEWVPFESSYEKRVEEALRSQKRSFIKPLRYDARDEDTFPDFLLTDTRSSRPVPMEVFGMATLEYIVRREKKKEYYNRNYTPAGWWYWSPPESGEDMPPFPSR</sequence>
<name>D8MJL1_ERWBE</name>
<dbReference type="Pfam" id="PF06666">
    <property type="entry name" value="DUF1173"/>
    <property type="match status" value="1"/>
</dbReference>
<organism evidence="2">
    <name type="scientific">Erwinia billingiae (strain Eb661)</name>
    <dbReference type="NCBI Taxonomy" id="634500"/>
    <lineage>
        <taxon>Bacteria</taxon>
        <taxon>Pseudomonadati</taxon>
        <taxon>Pseudomonadota</taxon>
        <taxon>Gammaproteobacteria</taxon>
        <taxon>Enterobacterales</taxon>
        <taxon>Erwiniaceae</taxon>
        <taxon>Erwinia</taxon>
    </lineage>
</organism>
<dbReference type="KEGG" id="ebi:EbC_pEb17200060"/>
<reference evidence="1 2" key="1">
    <citation type="journal article" date="2010" name="BMC Genomics">
        <title>Genome comparison of the epiphytic bacteria Erwinia billingiae and E. tasmaniensis with the pear pathogen E. pyrifoliae.</title>
        <authorList>
            <person name="Kube M."/>
            <person name="Migdoll A.M."/>
            <person name="Gehring I."/>
            <person name="Heitmann K."/>
            <person name="Mayer Y."/>
            <person name="Kuhl H."/>
            <person name="Knaust F."/>
            <person name="Geider K."/>
            <person name="Reinhardt R."/>
        </authorList>
    </citation>
    <scope>NUCLEOTIDE SEQUENCE [LARGE SCALE GENOMIC DNA]</scope>
    <source>
        <strain evidence="1 2">Eb661</strain>
        <plasmid evidence="1">pEB170</plasmid>
    </source>
</reference>
<evidence type="ECO:0000313" key="2">
    <source>
        <dbReference type="Proteomes" id="UP000008793"/>
    </source>
</evidence>
<geneLocation type="plasmid" evidence="1 2">
    <name>pEB170</name>
</geneLocation>